<dbReference type="CDD" id="cd00109">
    <property type="entry name" value="Kunitz-type"/>
    <property type="match status" value="1"/>
</dbReference>
<accession>A0A9J2Q358</accession>
<dbReference type="InterPro" id="IPR002223">
    <property type="entry name" value="Kunitz_BPTI"/>
</dbReference>
<dbReference type="SUPFAM" id="SSF57362">
    <property type="entry name" value="BPTI-like"/>
    <property type="match status" value="1"/>
</dbReference>
<feature type="chain" id="PRO_5039886425" evidence="1">
    <location>
        <begin position="20"/>
        <end position="113"/>
    </location>
</feature>
<feature type="domain" description="BPTI/Kunitz inhibitor" evidence="2">
    <location>
        <begin position="82"/>
        <end position="112"/>
    </location>
</feature>
<dbReference type="Pfam" id="PF00014">
    <property type="entry name" value="Kunitz_BPTI"/>
    <property type="match status" value="1"/>
</dbReference>
<keyword evidence="1" id="KW-0732">Signal</keyword>
<keyword evidence="3" id="KW-1185">Reference proteome</keyword>
<dbReference type="Gene3D" id="4.10.410.10">
    <property type="entry name" value="Pancreatic trypsin inhibitor Kunitz domain"/>
    <property type="match status" value="1"/>
</dbReference>
<evidence type="ECO:0000256" key="1">
    <source>
        <dbReference type="SAM" id="SignalP"/>
    </source>
</evidence>
<evidence type="ECO:0000259" key="2">
    <source>
        <dbReference type="Pfam" id="PF00014"/>
    </source>
</evidence>
<feature type="signal peptide" evidence="1">
    <location>
        <begin position="1"/>
        <end position="19"/>
    </location>
</feature>
<dbReference type="AlphaFoldDB" id="A0A9J2Q358"/>
<evidence type="ECO:0000313" key="4">
    <source>
        <dbReference type="WBParaSite" id="ALUE_0001664301-mRNA-1"/>
    </source>
</evidence>
<dbReference type="InterPro" id="IPR036880">
    <property type="entry name" value="Kunitz_BPTI_sf"/>
</dbReference>
<proteinExistence type="predicted"/>
<dbReference type="GO" id="GO:0004867">
    <property type="term" value="F:serine-type endopeptidase inhibitor activity"/>
    <property type="evidence" value="ECO:0007669"/>
    <property type="project" value="InterPro"/>
</dbReference>
<reference evidence="4" key="1">
    <citation type="submission" date="2023-03" db="UniProtKB">
        <authorList>
            <consortium name="WormBaseParasite"/>
        </authorList>
    </citation>
    <scope>IDENTIFICATION</scope>
</reference>
<evidence type="ECO:0000313" key="3">
    <source>
        <dbReference type="Proteomes" id="UP000036681"/>
    </source>
</evidence>
<sequence>MDSAGVILILSCFIGFVTAARGEPFACLSIICTAPKTCQVVDEIAQCLPSPSAVMSSTNGIPPMQLHTNAPVLSIGAPPELCNLPPVTGRCSKSYVLWFYNAERRKCERFSYR</sequence>
<organism evidence="3 4">
    <name type="scientific">Ascaris lumbricoides</name>
    <name type="common">Giant roundworm</name>
    <dbReference type="NCBI Taxonomy" id="6252"/>
    <lineage>
        <taxon>Eukaryota</taxon>
        <taxon>Metazoa</taxon>
        <taxon>Ecdysozoa</taxon>
        <taxon>Nematoda</taxon>
        <taxon>Chromadorea</taxon>
        <taxon>Rhabditida</taxon>
        <taxon>Spirurina</taxon>
        <taxon>Ascaridomorpha</taxon>
        <taxon>Ascaridoidea</taxon>
        <taxon>Ascarididae</taxon>
        <taxon>Ascaris</taxon>
    </lineage>
</organism>
<protein>
    <submittedName>
        <fullName evidence="4">BPTI/Kunitz inhibitor domain-containing protein</fullName>
    </submittedName>
</protein>
<dbReference type="WBParaSite" id="ALUE_0001664301-mRNA-1">
    <property type="protein sequence ID" value="ALUE_0001664301-mRNA-1"/>
    <property type="gene ID" value="ALUE_0001664301"/>
</dbReference>
<dbReference type="Proteomes" id="UP000036681">
    <property type="component" value="Unplaced"/>
</dbReference>
<name>A0A9J2Q358_ASCLU</name>